<dbReference type="PANTHER" id="PTHR30386:SF26">
    <property type="entry name" value="TRANSPORT PROTEIN COMB"/>
    <property type="match status" value="1"/>
</dbReference>
<name>A0A8E6B751_9BACT</name>
<keyword evidence="6" id="KW-0732">Signal</keyword>
<dbReference type="KEGG" id="tsph:KIH39_23510"/>
<dbReference type="EMBL" id="CP074694">
    <property type="protein sequence ID" value="QVL31773.1"/>
    <property type="molecule type" value="Genomic_DNA"/>
</dbReference>
<keyword evidence="5" id="KW-0175">Coiled coil</keyword>
<dbReference type="PANTHER" id="PTHR30386">
    <property type="entry name" value="MEMBRANE FUSION SUBUNIT OF EMRAB-TOLC MULTIDRUG EFFLUX PUMP"/>
    <property type="match status" value="1"/>
</dbReference>
<feature type="coiled-coil region" evidence="5">
    <location>
        <begin position="100"/>
        <end position="160"/>
    </location>
</feature>
<feature type="signal peptide" evidence="6">
    <location>
        <begin position="1"/>
        <end position="18"/>
    </location>
</feature>
<protein>
    <submittedName>
        <fullName evidence="7">Biotin/lipoyl-binding protein</fullName>
    </submittedName>
</protein>
<dbReference type="GO" id="GO:0016020">
    <property type="term" value="C:membrane"/>
    <property type="evidence" value="ECO:0007669"/>
    <property type="project" value="UniProtKB-SubCell"/>
</dbReference>
<gene>
    <name evidence="7" type="ORF">KIH39_23510</name>
</gene>
<proteinExistence type="predicted"/>
<dbReference type="SUPFAM" id="SSF111369">
    <property type="entry name" value="HlyD-like secretion proteins"/>
    <property type="match status" value="2"/>
</dbReference>
<dbReference type="Gene3D" id="1.10.287.470">
    <property type="entry name" value="Helix hairpin bin"/>
    <property type="match status" value="2"/>
</dbReference>
<dbReference type="Gene3D" id="2.40.30.170">
    <property type="match status" value="1"/>
</dbReference>
<dbReference type="Proteomes" id="UP000676194">
    <property type="component" value="Chromosome"/>
</dbReference>
<evidence type="ECO:0000313" key="7">
    <source>
        <dbReference type="EMBL" id="QVL31773.1"/>
    </source>
</evidence>
<keyword evidence="3" id="KW-1133">Transmembrane helix</keyword>
<keyword evidence="2" id="KW-0812">Transmembrane</keyword>
<dbReference type="RefSeq" id="WP_213496048.1">
    <property type="nucleotide sequence ID" value="NZ_CP074694.1"/>
</dbReference>
<dbReference type="InterPro" id="IPR050739">
    <property type="entry name" value="MFP"/>
</dbReference>
<dbReference type="Gene3D" id="2.40.50.100">
    <property type="match status" value="2"/>
</dbReference>
<evidence type="ECO:0000313" key="8">
    <source>
        <dbReference type="Proteomes" id="UP000676194"/>
    </source>
</evidence>
<sequence length="374" mass="40847">MKKHLVLTSCLFAGTALAGVTLMGASHLYQETEKSPSRTANPIPAQTPAVDHSRGVICFGHVDFDGIQQIQIFPRNFPQPSLITEVLVKESQEVKKGQLLVKLDVEAAELELKKAKATQARVESKVNQAMAKVDQAREAKKIYESNIKEQEQAVAAAEAGVQVALGDQKKVRQIYSSGAAGQVEIDAAKSGVDAKQSLLEREKIKLKAMQAANFDGPINEALAGVAEAQAAVKEAETGVIAAELALKYSTITAPCDGSVYHLTVADNMTIGAQTRNPLMQIIPKSKFYIRAEIDQEYTSRLKLDQQAIMTDESDLRLNIKGHVIRIAPGFMPKRSSNPFDQQMNEQRVLECLIEIDGDTSNLRLGQKLKVKLID</sequence>
<keyword evidence="8" id="KW-1185">Reference proteome</keyword>
<evidence type="ECO:0000256" key="6">
    <source>
        <dbReference type="SAM" id="SignalP"/>
    </source>
</evidence>
<evidence type="ECO:0000256" key="4">
    <source>
        <dbReference type="ARBA" id="ARBA00023136"/>
    </source>
</evidence>
<accession>A0A8E6B751</accession>
<feature type="chain" id="PRO_5034445857" evidence="6">
    <location>
        <begin position="19"/>
        <end position="374"/>
    </location>
</feature>
<dbReference type="AlphaFoldDB" id="A0A8E6B751"/>
<evidence type="ECO:0000256" key="3">
    <source>
        <dbReference type="ARBA" id="ARBA00022989"/>
    </source>
</evidence>
<evidence type="ECO:0000256" key="1">
    <source>
        <dbReference type="ARBA" id="ARBA00004167"/>
    </source>
</evidence>
<reference evidence="7" key="1">
    <citation type="submission" date="2021-05" db="EMBL/GenBank/DDBJ databases">
        <title>Complete genome sequence of the cellulolytic planctomycete Telmatocola sphagniphila SP2T and characterization of the first cellulase from planctomycetes.</title>
        <authorList>
            <person name="Rakitin A.L."/>
            <person name="Beletsky A.V."/>
            <person name="Naumoff D.G."/>
            <person name="Kulichevskaya I.S."/>
            <person name="Mardanov A.V."/>
            <person name="Ravin N.V."/>
            <person name="Dedysh S.N."/>
        </authorList>
    </citation>
    <scope>NUCLEOTIDE SEQUENCE</scope>
    <source>
        <strain evidence="7">SP2T</strain>
    </source>
</reference>
<organism evidence="7 8">
    <name type="scientific">Telmatocola sphagniphila</name>
    <dbReference type="NCBI Taxonomy" id="1123043"/>
    <lineage>
        <taxon>Bacteria</taxon>
        <taxon>Pseudomonadati</taxon>
        <taxon>Planctomycetota</taxon>
        <taxon>Planctomycetia</taxon>
        <taxon>Gemmatales</taxon>
        <taxon>Gemmataceae</taxon>
    </lineage>
</organism>
<keyword evidence="4" id="KW-0472">Membrane</keyword>
<evidence type="ECO:0000256" key="5">
    <source>
        <dbReference type="SAM" id="Coils"/>
    </source>
</evidence>
<evidence type="ECO:0000256" key="2">
    <source>
        <dbReference type="ARBA" id="ARBA00022692"/>
    </source>
</evidence>
<comment type="subcellular location">
    <subcellularLocation>
        <location evidence="1">Membrane</location>
        <topology evidence="1">Single-pass membrane protein</topology>
    </subcellularLocation>
</comment>